<dbReference type="EMBL" id="CP073767">
    <property type="protein sequence ID" value="UWZ56924.1"/>
    <property type="molecule type" value="Genomic_DNA"/>
</dbReference>
<keyword evidence="1" id="KW-0472">Membrane</keyword>
<evidence type="ECO:0000313" key="2">
    <source>
        <dbReference type="EMBL" id="UWZ56924.1"/>
    </source>
</evidence>
<feature type="transmembrane region" description="Helical" evidence="1">
    <location>
        <begin position="122"/>
        <end position="147"/>
    </location>
</feature>
<protein>
    <submittedName>
        <fullName evidence="2">Uncharacterized protein</fullName>
    </submittedName>
</protein>
<keyword evidence="1" id="KW-1133">Transmembrane helix</keyword>
<dbReference type="AlphaFoldDB" id="A0A9Q9IIS9"/>
<feature type="transmembrane region" description="Helical" evidence="1">
    <location>
        <begin position="79"/>
        <end position="101"/>
    </location>
</feature>
<dbReference type="Proteomes" id="UP001058003">
    <property type="component" value="Chromosome"/>
</dbReference>
<proteinExistence type="predicted"/>
<keyword evidence="1" id="KW-0812">Transmembrane</keyword>
<feature type="transmembrane region" description="Helical" evidence="1">
    <location>
        <begin position="186"/>
        <end position="205"/>
    </location>
</feature>
<dbReference type="RefSeq" id="WP_156090217.1">
    <property type="nucleotide sequence ID" value="NZ_CP073767.1"/>
</dbReference>
<name>A0A9Q9IIS9_9ACTN</name>
<evidence type="ECO:0000313" key="3">
    <source>
        <dbReference type="Proteomes" id="UP001058003"/>
    </source>
</evidence>
<sequence length="247" mass="25233">MKALAGGWTLTGVGVLLGVGSSLALAAAGPDLIDPARSCRYRFDEAHEFKARVQHFPPRVTCVRDDGQTVEYLSSGTTLVGTVLLAAAVLLLLAGLVLLAVPWLRGDTATGPRPAGSRRMHLWLSLLLGITVTVAVSAVGILVYVFLGLLTAMFSVVPALLGATVLAALFDRVAGPGTPGHRRRGLAVAVGGGLIGYAVLEVGLLTDVLPLGDWGLLAVPLSAVPCAAIVAVQHALAPKPAPPVPVG</sequence>
<feature type="transmembrane region" description="Helical" evidence="1">
    <location>
        <begin position="153"/>
        <end position="174"/>
    </location>
</feature>
<evidence type="ECO:0000256" key="1">
    <source>
        <dbReference type="SAM" id="Phobius"/>
    </source>
</evidence>
<keyword evidence="3" id="KW-1185">Reference proteome</keyword>
<dbReference type="KEGG" id="daur:Daura_12550"/>
<reference evidence="2" key="1">
    <citation type="submission" date="2021-04" db="EMBL/GenBank/DDBJ databases">
        <title>Dactylosporangium aurantiacum NRRL B-8018 full assembly.</title>
        <authorList>
            <person name="Hartkoorn R.C."/>
            <person name="Beaudoing E."/>
            <person name="Hot D."/>
        </authorList>
    </citation>
    <scope>NUCLEOTIDE SEQUENCE</scope>
    <source>
        <strain evidence="2">NRRL B-8018</strain>
    </source>
</reference>
<organism evidence="2 3">
    <name type="scientific">Dactylosporangium aurantiacum</name>
    <dbReference type="NCBI Taxonomy" id="35754"/>
    <lineage>
        <taxon>Bacteria</taxon>
        <taxon>Bacillati</taxon>
        <taxon>Actinomycetota</taxon>
        <taxon>Actinomycetes</taxon>
        <taxon>Micromonosporales</taxon>
        <taxon>Micromonosporaceae</taxon>
        <taxon>Dactylosporangium</taxon>
    </lineage>
</organism>
<gene>
    <name evidence="2" type="ORF">Daura_12550</name>
</gene>
<accession>A0A9Q9IIS9</accession>
<feature type="transmembrane region" description="Helical" evidence="1">
    <location>
        <begin position="211"/>
        <end position="232"/>
    </location>
</feature>